<dbReference type="EMBL" id="MCGO01000018">
    <property type="protein sequence ID" value="ORY46024.1"/>
    <property type="molecule type" value="Genomic_DNA"/>
</dbReference>
<dbReference type="OrthoDB" id="2163491at2759"/>
<gene>
    <name evidence="2" type="ORF">BCR33DRAFT_158506</name>
</gene>
<dbReference type="InterPro" id="IPR032852">
    <property type="entry name" value="ALKBH2"/>
</dbReference>
<evidence type="ECO:0000259" key="1">
    <source>
        <dbReference type="Pfam" id="PF13532"/>
    </source>
</evidence>
<dbReference type="GO" id="GO:0006307">
    <property type="term" value="P:DNA alkylation repair"/>
    <property type="evidence" value="ECO:0007669"/>
    <property type="project" value="TreeGrafter"/>
</dbReference>
<feature type="domain" description="Alpha-ketoglutarate-dependent dioxygenase AlkB-like" evidence="1">
    <location>
        <begin position="101"/>
        <end position="206"/>
    </location>
</feature>
<evidence type="ECO:0000313" key="2">
    <source>
        <dbReference type="EMBL" id="ORY46024.1"/>
    </source>
</evidence>
<dbReference type="GO" id="GO:0035516">
    <property type="term" value="F:broad specificity oxidative DNA demethylase activity"/>
    <property type="evidence" value="ECO:0007669"/>
    <property type="project" value="TreeGrafter"/>
</dbReference>
<dbReference type="SUPFAM" id="SSF51197">
    <property type="entry name" value="Clavaminate synthase-like"/>
    <property type="match status" value="1"/>
</dbReference>
<dbReference type="Gene3D" id="2.60.120.590">
    <property type="entry name" value="Alpha-ketoglutarate-dependent dioxygenase AlkB-like"/>
    <property type="match status" value="1"/>
</dbReference>
<dbReference type="InterPro" id="IPR027450">
    <property type="entry name" value="AlkB-like"/>
</dbReference>
<dbReference type="GO" id="GO:0051747">
    <property type="term" value="F:cytosine C-5 DNA demethylase activity"/>
    <property type="evidence" value="ECO:0007669"/>
    <property type="project" value="TreeGrafter"/>
</dbReference>
<keyword evidence="3" id="KW-1185">Reference proteome</keyword>
<evidence type="ECO:0000313" key="3">
    <source>
        <dbReference type="Proteomes" id="UP000193642"/>
    </source>
</evidence>
<name>A0A1Y2CGS5_9FUNG</name>
<dbReference type="Proteomes" id="UP000193642">
    <property type="component" value="Unassembled WGS sequence"/>
</dbReference>
<dbReference type="InterPro" id="IPR037151">
    <property type="entry name" value="AlkB-like_sf"/>
</dbReference>
<proteinExistence type="predicted"/>
<sequence>MDDCGLLFKSEHSRIRQAFIETLFPATSAFYKHKTTVYYLPLGGGKVYHIRNPFMGKSGFTIADQILESFLDAKQLPLSRRTFLVHQLSGFLSQQFSFNVGKAYRYASDQPASRFEDAPCPVQSAFQHLQNLIPNLHINELLILGYLKGQKMNFHTDDEMGLGPTVVSWSFGSPAQMWFRERPVSIRRPVSEEDVNVLLDPSCMVMSIHLYFSNHHSHFSFQIYPCPPYLHSRHYFQISYPL</sequence>
<protein>
    <recommendedName>
        <fullName evidence="1">Alpha-ketoglutarate-dependent dioxygenase AlkB-like domain-containing protein</fullName>
    </recommendedName>
</protein>
<dbReference type="Pfam" id="PF13532">
    <property type="entry name" value="2OG-FeII_Oxy_2"/>
    <property type="match status" value="1"/>
</dbReference>
<comment type="caution">
    <text evidence="2">The sequence shown here is derived from an EMBL/GenBank/DDBJ whole genome shotgun (WGS) entry which is preliminary data.</text>
</comment>
<dbReference type="GO" id="GO:0008198">
    <property type="term" value="F:ferrous iron binding"/>
    <property type="evidence" value="ECO:0007669"/>
    <property type="project" value="TreeGrafter"/>
</dbReference>
<dbReference type="STRING" id="329046.A0A1Y2CGS5"/>
<accession>A0A1Y2CGS5</accession>
<dbReference type="PANTHER" id="PTHR31573">
    <property type="entry name" value="ALPHA-KETOGLUTARATE-DEPENDENT DIOXYGENASE ALKB HOMOLOG 2"/>
    <property type="match status" value="1"/>
</dbReference>
<dbReference type="PANTHER" id="PTHR31573:SF4">
    <property type="entry name" value="FE2OG DIOXYGENASE DOMAIN-CONTAINING PROTEIN"/>
    <property type="match status" value="1"/>
</dbReference>
<reference evidence="2 3" key="1">
    <citation type="submission" date="2016-07" db="EMBL/GenBank/DDBJ databases">
        <title>Pervasive Adenine N6-methylation of Active Genes in Fungi.</title>
        <authorList>
            <consortium name="DOE Joint Genome Institute"/>
            <person name="Mondo S.J."/>
            <person name="Dannebaum R.O."/>
            <person name="Kuo R.C."/>
            <person name="Labutti K."/>
            <person name="Haridas S."/>
            <person name="Kuo A."/>
            <person name="Salamov A."/>
            <person name="Ahrendt S.R."/>
            <person name="Lipzen A."/>
            <person name="Sullivan W."/>
            <person name="Andreopoulos W.B."/>
            <person name="Clum A."/>
            <person name="Lindquist E."/>
            <person name="Daum C."/>
            <person name="Ramamoorthy G.K."/>
            <person name="Gryganskyi A."/>
            <person name="Culley D."/>
            <person name="Magnuson J.K."/>
            <person name="James T.Y."/>
            <person name="O'Malley M.A."/>
            <person name="Stajich J.E."/>
            <person name="Spatafora J.W."/>
            <person name="Visel A."/>
            <person name="Grigoriev I.V."/>
        </authorList>
    </citation>
    <scope>NUCLEOTIDE SEQUENCE [LARGE SCALE GENOMIC DNA]</scope>
    <source>
        <strain evidence="2 3">JEL800</strain>
    </source>
</reference>
<organism evidence="2 3">
    <name type="scientific">Rhizoclosmatium globosum</name>
    <dbReference type="NCBI Taxonomy" id="329046"/>
    <lineage>
        <taxon>Eukaryota</taxon>
        <taxon>Fungi</taxon>
        <taxon>Fungi incertae sedis</taxon>
        <taxon>Chytridiomycota</taxon>
        <taxon>Chytridiomycota incertae sedis</taxon>
        <taxon>Chytridiomycetes</taxon>
        <taxon>Chytridiales</taxon>
        <taxon>Chytriomycetaceae</taxon>
        <taxon>Rhizoclosmatium</taxon>
    </lineage>
</organism>
<dbReference type="AlphaFoldDB" id="A0A1Y2CGS5"/>